<dbReference type="Proteomes" id="UP000515349">
    <property type="component" value="Chromosome"/>
</dbReference>
<dbReference type="AlphaFoldDB" id="A0A7D7QDW4"/>
<sequence length="308" mass="33314">MGNNRNLGKTVFFILAVISLLPFISAPVALLLGVFFINIFQTKIERLPKYTKKVLQYSIVGLGFSINLGMAIEAGSKGFLFSVFTIILVFAAGIMLGKILNIDRKITQLISAGTAICGGSAIAAVSPTINSTNSQNSIALGIVFLLNAFALLIFPYLGMYFGLSQQQFGIWAAIAIHDTSSVVGAASKFGDEALHIATTVKLARALFIIPVVILFSIVYKKETKVRFPLFIAFFILAILLNTYLPFLKNITPYIAEISKAGLKLALFLIGTGLSILNLKSIGPKPFLLAILLWILISSVSLFAVLKFL</sequence>
<feature type="transmembrane region" description="Helical" evidence="7">
    <location>
        <begin position="138"/>
        <end position="161"/>
    </location>
</feature>
<feature type="transmembrane region" description="Helical" evidence="7">
    <location>
        <begin position="12"/>
        <end position="42"/>
    </location>
</feature>
<feature type="transmembrane region" description="Helical" evidence="7">
    <location>
        <begin position="54"/>
        <end position="72"/>
    </location>
</feature>
<evidence type="ECO:0000313" key="11">
    <source>
        <dbReference type="Proteomes" id="UP000539710"/>
    </source>
</evidence>
<keyword evidence="6 7" id="KW-0472">Membrane</keyword>
<keyword evidence="11" id="KW-1185">Reference proteome</keyword>
<dbReference type="EMBL" id="CP059472">
    <property type="protein sequence ID" value="QMS97321.1"/>
    <property type="molecule type" value="Genomic_DNA"/>
</dbReference>
<evidence type="ECO:0000313" key="10">
    <source>
        <dbReference type="Proteomes" id="UP000515349"/>
    </source>
</evidence>
<dbReference type="EMBL" id="JACEUX010000004">
    <property type="protein sequence ID" value="MBA5247737.1"/>
    <property type="molecule type" value="Genomic_DNA"/>
</dbReference>
<dbReference type="PANTHER" id="PTHR30106">
    <property type="entry name" value="INNER MEMBRANE PROTEIN YEIH-RELATED"/>
    <property type="match status" value="1"/>
</dbReference>
<dbReference type="Proteomes" id="UP000539710">
    <property type="component" value="Unassembled WGS sequence"/>
</dbReference>
<feature type="transmembrane region" description="Helical" evidence="7">
    <location>
        <begin position="260"/>
        <end position="278"/>
    </location>
</feature>
<evidence type="ECO:0000256" key="2">
    <source>
        <dbReference type="ARBA" id="ARBA00007977"/>
    </source>
</evidence>
<feature type="transmembrane region" description="Helical" evidence="7">
    <location>
        <begin position="78"/>
        <end position="97"/>
    </location>
</feature>
<accession>A0A7D7QDW4</accession>
<proteinExistence type="inferred from homology"/>
<feature type="transmembrane region" description="Helical" evidence="7">
    <location>
        <begin position="193"/>
        <end position="215"/>
    </location>
</feature>
<comment type="subcellular location">
    <subcellularLocation>
        <location evidence="1">Cell membrane</location>
        <topology evidence="1">Multi-pass membrane protein</topology>
    </subcellularLocation>
</comment>
<dbReference type="GO" id="GO:0005886">
    <property type="term" value="C:plasma membrane"/>
    <property type="evidence" value="ECO:0007669"/>
    <property type="project" value="UniProtKB-SubCell"/>
</dbReference>
<gene>
    <name evidence="9" type="ORF">H1R16_06110</name>
    <name evidence="8" type="ORF">H2507_11215</name>
</gene>
<feature type="transmembrane region" description="Helical" evidence="7">
    <location>
        <begin position="168"/>
        <end position="187"/>
    </location>
</feature>
<name>A0A7D7QDW4_9FLAO</name>
<reference evidence="8" key="3">
    <citation type="submission" date="2020-07" db="EMBL/GenBank/DDBJ databases">
        <authorList>
            <person name="Yang C."/>
        </authorList>
    </citation>
    <scope>NUCLEOTIDE SEQUENCE</scope>
    <source>
        <strain evidence="8">Cx-624</strain>
    </source>
</reference>
<evidence type="ECO:0000256" key="1">
    <source>
        <dbReference type="ARBA" id="ARBA00004651"/>
    </source>
</evidence>
<dbReference type="Pfam" id="PF03601">
    <property type="entry name" value="Cons_hypoth698"/>
    <property type="match status" value="1"/>
</dbReference>
<reference evidence="11" key="2">
    <citation type="submission" date="2020-07" db="EMBL/GenBank/DDBJ databases">
        <title>Flavobacterium sp. xlx-214.</title>
        <authorList>
            <person name="Yang C."/>
        </authorList>
    </citation>
    <scope>NUCLEOTIDE SEQUENCE [LARGE SCALE GENOMIC DNA]</scope>
    <source>
        <strain evidence="11">CX-624</strain>
    </source>
</reference>
<evidence type="ECO:0000256" key="7">
    <source>
        <dbReference type="SAM" id="Phobius"/>
    </source>
</evidence>
<dbReference type="PANTHER" id="PTHR30106:SF1">
    <property type="entry name" value="UPF0324 MEMBRANE PROTEIN FN0533"/>
    <property type="match status" value="1"/>
</dbReference>
<evidence type="ECO:0000256" key="3">
    <source>
        <dbReference type="ARBA" id="ARBA00022475"/>
    </source>
</evidence>
<reference evidence="9 10" key="1">
    <citation type="submission" date="2020-07" db="EMBL/GenBank/DDBJ databases">
        <title>Chryseobacterium sp.cx-624.</title>
        <authorList>
            <person name="Yang C."/>
        </authorList>
    </citation>
    <scope>NUCLEOTIDE SEQUENCE [LARGE SCALE GENOMIC DNA]</scope>
    <source>
        <strain evidence="10">cx-624</strain>
        <strain evidence="9">Cx-624</strain>
    </source>
</reference>
<protein>
    <submittedName>
        <fullName evidence="8 9">Sulfate exporter family transporter</fullName>
    </submittedName>
</protein>
<evidence type="ECO:0000256" key="6">
    <source>
        <dbReference type="ARBA" id="ARBA00023136"/>
    </source>
</evidence>
<dbReference type="RefSeq" id="WP_181887840.1">
    <property type="nucleotide sequence ID" value="NZ_CP059472.1"/>
</dbReference>
<feature type="transmembrane region" description="Helical" evidence="7">
    <location>
        <begin position="227"/>
        <end position="248"/>
    </location>
</feature>
<keyword evidence="5 7" id="KW-1133">Transmembrane helix</keyword>
<organism evidence="9 10">
    <name type="scientific">Marnyiella aurantia</name>
    <dbReference type="NCBI Taxonomy" id="2758037"/>
    <lineage>
        <taxon>Bacteria</taxon>
        <taxon>Pseudomonadati</taxon>
        <taxon>Bacteroidota</taxon>
        <taxon>Flavobacteriia</taxon>
        <taxon>Flavobacteriales</taxon>
        <taxon>Weeksellaceae</taxon>
        <taxon>Marnyiella</taxon>
    </lineage>
</organism>
<evidence type="ECO:0000256" key="5">
    <source>
        <dbReference type="ARBA" id="ARBA00022989"/>
    </source>
</evidence>
<evidence type="ECO:0000313" key="9">
    <source>
        <dbReference type="EMBL" id="QMS97321.1"/>
    </source>
</evidence>
<keyword evidence="4 7" id="KW-0812">Transmembrane</keyword>
<evidence type="ECO:0000313" key="8">
    <source>
        <dbReference type="EMBL" id="MBA5247737.1"/>
    </source>
</evidence>
<feature type="transmembrane region" description="Helical" evidence="7">
    <location>
        <begin position="109"/>
        <end position="126"/>
    </location>
</feature>
<dbReference type="InterPro" id="IPR018383">
    <property type="entry name" value="UPF0324_pro"/>
</dbReference>
<dbReference type="KEGG" id="cbau:H1R16_06110"/>
<keyword evidence="3" id="KW-1003">Cell membrane</keyword>
<feature type="transmembrane region" description="Helical" evidence="7">
    <location>
        <begin position="285"/>
        <end position="305"/>
    </location>
</feature>
<comment type="similarity">
    <text evidence="2">Belongs to the UPF0324 family.</text>
</comment>
<evidence type="ECO:0000256" key="4">
    <source>
        <dbReference type="ARBA" id="ARBA00022692"/>
    </source>
</evidence>